<feature type="transmembrane region" description="Helical" evidence="8">
    <location>
        <begin position="394"/>
        <end position="413"/>
    </location>
</feature>
<protein>
    <submittedName>
        <fullName evidence="10">Binding-protein-dependent transporters inner membrane component</fullName>
    </submittedName>
</protein>
<dbReference type="GO" id="GO:0005886">
    <property type="term" value="C:plasma membrane"/>
    <property type="evidence" value="ECO:0007669"/>
    <property type="project" value="UniProtKB-SubCell"/>
</dbReference>
<sequence>MLDRSYPWASLWLWAGLLLAGLFLAPVLVVLASVFDPQPEVWQHLISTVLPEYVVNTLILTVGVGVGTVGAGIATAWLVGVCDWPGRGFWEWALVLPFAAPAYVLAFAYAELLEVFGPVQVFLRQITGWQVGQYWFPNVRSLPGAILMFVCVLYPYVYLLARVSFRQQSRTLLEASQLLGWGKWGTFLRVALPLARPAVMAGLALALMETLADFGVVDYFGVPVFTTGIYRTWFNLGSRVAATQLAVCLLVLVLGLVVLELYSRRQARYTQTKGGMAVRLRLRGSSVIWAWLACGLPVLIGFVVPGGVLLEMAVRYRTETFDASFWEAVGHTCILAAVSAGLALLIALFLSYGTRLFPGGALPWLARLVAMGYAVPGAVIAVGVLLTLGWVDQTLGRLVVGGTVVAVIFAYLVRYLALALGSVEAGLTRIAPELDEAARSLGHPPWSTLVRVHVPLLAGTLVSAGILVFVDVVKELPATLIIRPFNFDTLAIRVYRYTQDARIIEASGLALALVVVGMIPVLILCRQIAQESD</sequence>
<dbReference type="STRING" id="1188229.GlitD10_0794"/>
<dbReference type="CDD" id="cd06261">
    <property type="entry name" value="TM_PBP2"/>
    <property type="match status" value="2"/>
</dbReference>
<accession>A0A1J0AAZ5</accession>
<keyword evidence="11" id="KW-1185">Reference proteome</keyword>
<evidence type="ECO:0000256" key="3">
    <source>
        <dbReference type="ARBA" id="ARBA00022475"/>
    </source>
</evidence>
<dbReference type="PROSITE" id="PS50928">
    <property type="entry name" value="ABC_TM1"/>
    <property type="match status" value="2"/>
</dbReference>
<dbReference type="GO" id="GO:0055085">
    <property type="term" value="P:transmembrane transport"/>
    <property type="evidence" value="ECO:0007669"/>
    <property type="project" value="InterPro"/>
</dbReference>
<evidence type="ECO:0000313" key="11">
    <source>
        <dbReference type="Proteomes" id="UP000180235"/>
    </source>
</evidence>
<feature type="transmembrane region" description="Helical" evidence="8">
    <location>
        <begin position="198"/>
        <end position="221"/>
    </location>
</feature>
<feature type="transmembrane region" description="Helical" evidence="8">
    <location>
        <begin position="328"/>
        <end position="352"/>
    </location>
</feature>
<feature type="transmembrane region" description="Helical" evidence="8">
    <location>
        <begin position="12"/>
        <end position="35"/>
    </location>
</feature>
<dbReference type="Gene3D" id="1.10.3720.10">
    <property type="entry name" value="MetI-like"/>
    <property type="match status" value="2"/>
</dbReference>
<evidence type="ECO:0000313" key="10">
    <source>
        <dbReference type="EMBL" id="APB33108.1"/>
    </source>
</evidence>
<dbReference type="PANTHER" id="PTHR43357:SF3">
    <property type="entry name" value="FE(3+)-TRANSPORT SYSTEM PERMEASE PROTEIN FBPB 2"/>
    <property type="match status" value="1"/>
</dbReference>
<dbReference type="InterPro" id="IPR035906">
    <property type="entry name" value="MetI-like_sf"/>
</dbReference>
<keyword evidence="2 8" id="KW-0813">Transport</keyword>
<name>A0A1J0AAZ5_9CYAN</name>
<dbReference type="Proteomes" id="UP000180235">
    <property type="component" value="Chromosome"/>
</dbReference>
<reference evidence="10 11" key="1">
    <citation type="submission" date="2016-10" db="EMBL/GenBank/DDBJ databases">
        <title>Description of Gloeomargarita lithophora gen. nov., sp. nov., a thylakoid-bearing basal-branching cyanobacterium with intracellular carbonates, and proposal for Gloeomargaritales ord. nov.</title>
        <authorList>
            <person name="Moreira D."/>
            <person name="Tavera R."/>
            <person name="Benzerara K."/>
            <person name="Skouri-Panet F."/>
            <person name="Couradeau E."/>
            <person name="Gerard E."/>
            <person name="Loussert C."/>
            <person name="Novelo E."/>
            <person name="Zivanovic Y."/>
            <person name="Lopez-Garcia P."/>
        </authorList>
    </citation>
    <scope>NUCLEOTIDE SEQUENCE [LARGE SCALE GENOMIC DNA]</scope>
    <source>
        <strain evidence="10 11">D10</strain>
    </source>
</reference>
<evidence type="ECO:0000256" key="1">
    <source>
        <dbReference type="ARBA" id="ARBA00004429"/>
    </source>
</evidence>
<feature type="domain" description="ABC transmembrane type-1" evidence="9">
    <location>
        <begin position="54"/>
        <end position="258"/>
    </location>
</feature>
<feature type="transmembrane region" description="Helical" evidence="8">
    <location>
        <begin position="241"/>
        <end position="263"/>
    </location>
</feature>
<dbReference type="SUPFAM" id="SSF161098">
    <property type="entry name" value="MetI-like"/>
    <property type="match status" value="2"/>
</dbReference>
<evidence type="ECO:0000256" key="2">
    <source>
        <dbReference type="ARBA" id="ARBA00022448"/>
    </source>
</evidence>
<gene>
    <name evidence="10" type="primary">fbpB</name>
    <name evidence="10" type="ORF">GlitD10_0794</name>
</gene>
<dbReference type="AlphaFoldDB" id="A0A1J0AAZ5"/>
<dbReference type="RefSeq" id="WP_071453755.1">
    <property type="nucleotide sequence ID" value="NZ_CP017675.1"/>
</dbReference>
<dbReference type="KEGG" id="glt:GlitD10_0794"/>
<dbReference type="FunFam" id="1.10.3720.10:FF:000088">
    <property type="entry name" value="Iron(III) ABC transporter, permease protein"/>
    <property type="match status" value="1"/>
</dbReference>
<feature type="domain" description="ABC transmembrane type-1" evidence="9">
    <location>
        <begin position="329"/>
        <end position="524"/>
    </location>
</feature>
<evidence type="ECO:0000256" key="5">
    <source>
        <dbReference type="ARBA" id="ARBA00022692"/>
    </source>
</evidence>
<dbReference type="EMBL" id="CP017675">
    <property type="protein sequence ID" value="APB33108.1"/>
    <property type="molecule type" value="Genomic_DNA"/>
</dbReference>
<evidence type="ECO:0000256" key="7">
    <source>
        <dbReference type="ARBA" id="ARBA00023136"/>
    </source>
</evidence>
<comment type="subcellular location">
    <subcellularLocation>
        <location evidence="1">Cell inner membrane</location>
        <topology evidence="1">Multi-pass membrane protein</topology>
    </subcellularLocation>
    <subcellularLocation>
        <location evidence="8">Cell membrane</location>
        <topology evidence="8">Multi-pass membrane protein</topology>
    </subcellularLocation>
</comment>
<evidence type="ECO:0000256" key="6">
    <source>
        <dbReference type="ARBA" id="ARBA00022989"/>
    </source>
</evidence>
<keyword evidence="6 8" id="KW-1133">Transmembrane helix</keyword>
<proteinExistence type="inferred from homology"/>
<comment type="similarity">
    <text evidence="8">Belongs to the binding-protein-dependent transport system permease family.</text>
</comment>
<dbReference type="PANTHER" id="PTHR43357">
    <property type="entry name" value="INNER MEMBRANE ABC TRANSPORTER PERMEASE PROTEIN YDCV"/>
    <property type="match status" value="1"/>
</dbReference>
<feature type="transmembrane region" description="Helical" evidence="8">
    <location>
        <begin position="503"/>
        <end position="525"/>
    </location>
</feature>
<feature type="transmembrane region" description="Helical" evidence="8">
    <location>
        <begin position="364"/>
        <end position="388"/>
    </location>
</feature>
<feature type="transmembrane region" description="Helical" evidence="8">
    <location>
        <begin position="55"/>
        <end position="80"/>
    </location>
</feature>
<organism evidence="10 11">
    <name type="scientific">Gloeomargarita lithophora Alchichica-D10</name>
    <dbReference type="NCBI Taxonomy" id="1188229"/>
    <lineage>
        <taxon>Bacteria</taxon>
        <taxon>Bacillati</taxon>
        <taxon>Cyanobacteriota</taxon>
        <taxon>Cyanophyceae</taxon>
        <taxon>Gloeomargaritales</taxon>
        <taxon>Gloeomargaritaceae</taxon>
        <taxon>Gloeomargarita</taxon>
    </lineage>
</organism>
<keyword evidence="7 8" id="KW-0472">Membrane</keyword>
<dbReference type="InterPro" id="IPR000515">
    <property type="entry name" value="MetI-like"/>
</dbReference>
<feature type="transmembrane region" description="Helical" evidence="8">
    <location>
        <begin position="449"/>
        <end position="470"/>
    </location>
</feature>
<evidence type="ECO:0000259" key="9">
    <source>
        <dbReference type="PROSITE" id="PS50928"/>
    </source>
</evidence>
<feature type="transmembrane region" description="Helical" evidence="8">
    <location>
        <begin position="92"/>
        <end position="110"/>
    </location>
</feature>
<keyword evidence="5 8" id="KW-0812">Transmembrane</keyword>
<keyword evidence="4" id="KW-0997">Cell inner membrane</keyword>
<feature type="transmembrane region" description="Helical" evidence="8">
    <location>
        <begin position="142"/>
        <end position="161"/>
    </location>
</feature>
<evidence type="ECO:0000256" key="4">
    <source>
        <dbReference type="ARBA" id="ARBA00022519"/>
    </source>
</evidence>
<keyword evidence="3" id="KW-1003">Cell membrane</keyword>
<evidence type="ECO:0000256" key="8">
    <source>
        <dbReference type="RuleBase" id="RU363032"/>
    </source>
</evidence>
<feature type="transmembrane region" description="Helical" evidence="8">
    <location>
        <begin position="284"/>
        <end position="308"/>
    </location>
</feature>
<dbReference type="Pfam" id="PF00528">
    <property type="entry name" value="BPD_transp_1"/>
    <property type="match status" value="2"/>
</dbReference>